<dbReference type="InterPro" id="IPR003778">
    <property type="entry name" value="CT_A_B"/>
</dbReference>
<dbReference type="Pfam" id="PF02626">
    <property type="entry name" value="CT_A_B"/>
    <property type="match status" value="1"/>
</dbReference>
<dbReference type="SMART" id="SM00797">
    <property type="entry name" value="AHS2"/>
    <property type="match status" value="1"/>
</dbReference>
<dbReference type="EMBL" id="BAUU01000001">
    <property type="protein sequence ID" value="GAE28886.1"/>
    <property type="molecule type" value="Genomic_DNA"/>
</dbReference>
<keyword evidence="6" id="KW-1185">Reference proteome</keyword>
<dbReference type="AlphaFoldDB" id="W4QA09"/>
<dbReference type="OrthoDB" id="9782422at2"/>
<proteinExistence type="predicted"/>
<comment type="caution">
    <text evidence="5">The sequence shown here is derived from an EMBL/GenBank/DDBJ whole genome shotgun (WGS) entry which is preliminary data.</text>
</comment>
<evidence type="ECO:0000259" key="4">
    <source>
        <dbReference type="SMART" id="SM00797"/>
    </source>
</evidence>
<dbReference type="PANTHER" id="PTHR43309">
    <property type="entry name" value="5-OXOPROLINASE SUBUNIT C"/>
    <property type="match status" value="1"/>
</dbReference>
<protein>
    <submittedName>
        <fullName evidence="5">Allophanate hydrolase 2 subunit 2</fullName>
    </submittedName>
</protein>
<organism evidence="5 6">
    <name type="scientific">Halalkalibacter hemicellulosilyticusJCM 9152</name>
    <dbReference type="NCBI Taxonomy" id="1236971"/>
    <lineage>
        <taxon>Bacteria</taxon>
        <taxon>Bacillati</taxon>
        <taxon>Bacillota</taxon>
        <taxon>Bacilli</taxon>
        <taxon>Bacillales</taxon>
        <taxon>Bacillaceae</taxon>
        <taxon>Halalkalibacter</taxon>
    </lineage>
</organism>
<evidence type="ECO:0000256" key="1">
    <source>
        <dbReference type="ARBA" id="ARBA00022741"/>
    </source>
</evidence>
<evidence type="ECO:0000256" key="2">
    <source>
        <dbReference type="ARBA" id="ARBA00022801"/>
    </source>
</evidence>
<keyword evidence="2 5" id="KW-0378">Hydrolase</keyword>
<dbReference type="STRING" id="1236971.JCM9152_223"/>
<dbReference type="GO" id="GO:0005524">
    <property type="term" value="F:ATP binding"/>
    <property type="evidence" value="ECO:0007669"/>
    <property type="project" value="UniProtKB-KW"/>
</dbReference>
<dbReference type="PANTHER" id="PTHR43309:SF5">
    <property type="entry name" value="5-OXOPROLINASE SUBUNIT C"/>
    <property type="match status" value="1"/>
</dbReference>
<dbReference type="InterPro" id="IPR052708">
    <property type="entry name" value="PxpC"/>
</dbReference>
<accession>W4QA09</accession>
<evidence type="ECO:0000313" key="5">
    <source>
        <dbReference type="EMBL" id="GAE28886.1"/>
    </source>
</evidence>
<gene>
    <name evidence="5" type="ORF">JCM9152_223</name>
</gene>
<sequence length="121" mass="12975">MTIEIVKAGLLTTVQDTGRIGFQKAGVSIGGAMDIDAIQIANVLVGNDENEAALEVTMTGPTMQFNESVMFAITGGDLSPKLNGAQIPLNRPIIAKREMNFPFIKSKMDVVLILPLREACK</sequence>
<evidence type="ECO:0000256" key="3">
    <source>
        <dbReference type="ARBA" id="ARBA00022840"/>
    </source>
</evidence>
<dbReference type="Proteomes" id="UP000018895">
    <property type="component" value="Unassembled WGS sequence"/>
</dbReference>
<keyword evidence="3" id="KW-0067">ATP-binding</keyword>
<keyword evidence="1" id="KW-0547">Nucleotide-binding</keyword>
<name>W4QA09_9BACI</name>
<dbReference type="GO" id="GO:0016787">
    <property type="term" value="F:hydrolase activity"/>
    <property type="evidence" value="ECO:0007669"/>
    <property type="project" value="UniProtKB-KW"/>
</dbReference>
<reference evidence="5" key="1">
    <citation type="journal article" date="2014" name="Genome Announc.">
        <title>Draft Genome Sequences of Three Alkaliphilic Bacillus Strains, Bacillus wakoensis JCM 9140T, Bacillus akibai JCM 9157T, and Bacillus hemicellulosilyticus JCM 9152T.</title>
        <authorList>
            <person name="Yuki M."/>
            <person name="Oshima K."/>
            <person name="Suda W."/>
            <person name="Oshida Y."/>
            <person name="Kitamura K."/>
            <person name="Iida T."/>
            <person name="Hattori M."/>
            <person name="Ohkuma M."/>
        </authorList>
    </citation>
    <scope>NUCLEOTIDE SEQUENCE [LARGE SCALE GENOMIC DNA]</scope>
    <source>
        <strain evidence="5">JCM 9152</strain>
    </source>
</reference>
<evidence type="ECO:0000313" key="6">
    <source>
        <dbReference type="Proteomes" id="UP000018895"/>
    </source>
</evidence>
<feature type="domain" description="Carboxyltransferase" evidence="4">
    <location>
        <begin position="24"/>
        <end position="120"/>
    </location>
</feature>